<evidence type="ECO:0000313" key="2">
    <source>
        <dbReference type="Proteomes" id="UP001168552"/>
    </source>
</evidence>
<dbReference type="RefSeq" id="WP_320004476.1">
    <property type="nucleotide sequence ID" value="NZ_JAUHJS010000005.1"/>
</dbReference>
<dbReference type="InterPro" id="IPR041662">
    <property type="entry name" value="SusD-like_2"/>
</dbReference>
<dbReference type="InterPro" id="IPR011990">
    <property type="entry name" value="TPR-like_helical_dom_sf"/>
</dbReference>
<organism evidence="1 2">
    <name type="scientific">Shiella aurantiaca</name>
    <dbReference type="NCBI Taxonomy" id="3058365"/>
    <lineage>
        <taxon>Bacteria</taxon>
        <taxon>Pseudomonadati</taxon>
        <taxon>Bacteroidota</taxon>
        <taxon>Cytophagia</taxon>
        <taxon>Cytophagales</taxon>
        <taxon>Shiellaceae</taxon>
        <taxon>Shiella</taxon>
    </lineage>
</organism>
<reference evidence="1" key="1">
    <citation type="submission" date="2023-06" db="EMBL/GenBank/DDBJ databases">
        <title>Cytophagales bacterium Strain LB-30, isolated from soil.</title>
        <authorList>
            <person name="Liu B."/>
        </authorList>
    </citation>
    <scope>NUCLEOTIDE SEQUENCE</scope>
    <source>
        <strain evidence="1">LB-30</strain>
    </source>
</reference>
<proteinExistence type="predicted"/>
<dbReference type="PROSITE" id="PS51257">
    <property type="entry name" value="PROKAR_LIPOPROTEIN"/>
    <property type="match status" value="1"/>
</dbReference>
<name>A0ABT8F675_9BACT</name>
<keyword evidence="1" id="KW-0449">Lipoprotein</keyword>
<dbReference type="SUPFAM" id="SSF48452">
    <property type="entry name" value="TPR-like"/>
    <property type="match status" value="1"/>
</dbReference>
<comment type="caution">
    <text evidence="1">The sequence shown here is derived from an EMBL/GenBank/DDBJ whole genome shotgun (WGS) entry which is preliminary data.</text>
</comment>
<accession>A0ABT8F675</accession>
<keyword evidence="2" id="KW-1185">Reference proteome</keyword>
<dbReference type="Pfam" id="PF12771">
    <property type="entry name" value="SusD-like_2"/>
    <property type="match status" value="1"/>
</dbReference>
<dbReference type="Proteomes" id="UP001168552">
    <property type="component" value="Unassembled WGS sequence"/>
</dbReference>
<protein>
    <submittedName>
        <fullName evidence="1">SusD/RagB family nutrient-binding outer membrane lipoprotein</fullName>
    </submittedName>
</protein>
<dbReference type="EMBL" id="JAUHJS010000005">
    <property type="protein sequence ID" value="MDN4165940.1"/>
    <property type="molecule type" value="Genomic_DNA"/>
</dbReference>
<gene>
    <name evidence="1" type="ORF">QWY31_10530</name>
</gene>
<sequence>MKKITKYILTAGLGISALTMSSCEKDFLDINTDPNNPTDVPVRQLLPAVELSVANSTSIANGTSSSTAFMMHHLVTRGNLNDYIMLPSAFTPNSVWNSLYLDALTDINVIIEKGTADGDLHYVGIAKILKGYIYSILVDYYGSVPFETANLGAINSSPQFAGGAAIYNEVFALIDAGIADLAATSVLSPGNDDLFYGGNRANWRKFAKTLKLKLYNQIRLVEDVSAEVNALIQEGDLISSPAEDFQMQYGTSQAPDDRNPTYASEYAPGTHSYISPYFYEVMTNQNTFGHNGNIFPTSDPRVPYYFYNQINVAAGEEPENPTAYFNNATGFLSIYQFSFNIDPNEGFDQASSQTVVGLYPCGGRFDAGDGATANFNGVGNTPHRILTYFDRLYIEAELINAGVIAGDEAAATEAAIRASFAKVNEVAADAGAPLISAAAINNYVTNVMGVFNGGNATERLQVIMTQKWIASFGNASDIYNDWRRTGYPILHDGNTDNLAVTVRSRDFIQSFPYPQRELDLNSNAPSQKNIYSAKVFWDN</sequence>
<evidence type="ECO:0000313" key="1">
    <source>
        <dbReference type="EMBL" id="MDN4165940.1"/>
    </source>
</evidence>
<dbReference type="Gene3D" id="1.25.40.390">
    <property type="match status" value="1"/>
</dbReference>